<reference evidence="3" key="2">
    <citation type="journal article" date="2013" name="J. Wildl. Dis.">
        <title>Fatal herpesvirus hemorrhagic disease in wild and orphan asian elephants in southern India.</title>
        <authorList>
            <person name="Zachariah A."/>
            <person name="Zong J.-C."/>
            <person name="Long S.Y."/>
            <person name="Latimer E.M."/>
            <person name="Heaggans S.Y."/>
            <person name="Richman L.K."/>
            <person name="Hayward G.S."/>
        </authorList>
    </citation>
    <scope>NUCLEOTIDE SEQUENCE</scope>
    <source>
        <strain evidence="5">IP143 Kozhikode l</strain>
        <strain evidence="4">IP165 Thirunelli2</strain>
        <strain evidence="3">IP43 Chellama Vandalur</strain>
    </source>
</reference>
<evidence type="ECO:0000313" key="5">
    <source>
        <dbReference type="EMBL" id="QOE75010.1"/>
    </source>
</evidence>
<reference evidence="2" key="4">
    <citation type="journal article" date="2016" name="MSphere">
        <title>Comparison of the Gene Coding Contents and Other Unusual Features of the GC-Rich and AT-Rich Branch Probosciviruses.</title>
        <authorList>
            <person name="Ling P.D."/>
            <person name="Long S.Y."/>
            <person name="Zong J.C."/>
            <person name="Heaggans S.Y."/>
            <person name="Qin X."/>
            <person name="Hayward G.S."/>
        </authorList>
    </citation>
    <scope>NUCLEOTIDE SEQUENCE</scope>
    <source>
        <strain evidence="5">IP143 Kozhikode l</strain>
        <strain evidence="4">IP165 Thirunelli2</strain>
        <strain evidence="3">IP43 Chellama Vandalur</strain>
        <strain evidence="2">Kimba NAP23</strain>
    </source>
</reference>
<feature type="transmembrane region" description="Helical" evidence="1">
    <location>
        <begin position="6"/>
        <end position="25"/>
    </location>
</feature>
<evidence type="ECO:0000313" key="2">
    <source>
        <dbReference type="EMBL" id="AGG16031.1"/>
    </source>
</evidence>
<dbReference type="EMBL" id="KC618527">
    <property type="protein sequence ID" value="AGG16031.1"/>
    <property type="molecule type" value="Genomic_DNA"/>
</dbReference>
<protein>
    <submittedName>
        <fullName evidence="2">Protein E12</fullName>
    </submittedName>
</protein>
<dbReference type="EMBL" id="MN366291">
    <property type="protein sequence ID" value="QOE74652.1"/>
    <property type="molecule type" value="Genomic_DNA"/>
</dbReference>
<reference evidence="2" key="3">
    <citation type="submission" date="2013-02" db="EMBL/GenBank/DDBJ databases">
        <authorList>
            <person name="Zong J.-C."/>
            <person name="Heaggans S.Y."/>
            <person name="Hayward G.S."/>
        </authorList>
    </citation>
    <scope>NUCLEOTIDE SEQUENCE</scope>
    <source>
        <strain evidence="2">Kimba NAP23</strain>
    </source>
</reference>
<dbReference type="Proteomes" id="UP000157603">
    <property type="component" value="Segment"/>
</dbReference>
<evidence type="ECO:0000313" key="6">
    <source>
        <dbReference type="Proteomes" id="UP000157603"/>
    </source>
</evidence>
<feature type="transmembrane region" description="Helical" evidence="1">
    <location>
        <begin position="200"/>
        <end position="219"/>
    </location>
</feature>
<evidence type="ECO:0000256" key="1">
    <source>
        <dbReference type="SAM" id="Phobius"/>
    </source>
</evidence>
<accession>M1RFU6</accession>
<feature type="transmembrane region" description="Helical" evidence="1">
    <location>
        <begin position="37"/>
        <end position="55"/>
    </location>
</feature>
<name>M1RFU6_ELHV1</name>
<reference evidence="2 6" key="1">
    <citation type="journal article" date="2013" name="Genome Announc.">
        <title>Complete Genome Sequence of Elephant Endotheliotropic Herpesvirus 1A.</title>
        <authorList>
            <person name="Ling P.D."/>
            <person name="Reid J.G."/>
            <person name="Qin X."/>
            <person name="Muzny D.M."/>
            <person name="Gibbs R."/>
            <person name="Petrosino J."/>
            <person name="Peng R."/>
            <person name="Zong J.C."/>
            <person name="Heaggans S.Y."/>
            <person name="Hayward G.S."/>
        </authorList>
    </citation>
    <scope>NUCLEOTIDE SEQUENCE [LARGE SCALE GENOMIC DNA]</scope>
    <source>
        <strain evidence="5">IP143 Kozhikode l</strain>
        <strain evidence="4">IP165 Thirunelli2</strain>
        <strain evidence="3">IP43 Chellama Vandalur</strain>
        <strain evidence="2">Kimba NAP23</strain>
    </source>
</reference>
<feature type="transmembrane region" description="Helical" evidence="1">
    <location>
        <begin position="75"/>
        <end position="93"/>
    </location>
</feature>
<dbReference type="EMBL" id="MN366294">
    <property type="protein sequence ID" value="QOE75010.1"/>
    <property type="molecule type" value="Genomic_DNA"/>
</dbReference>
<reference evidence="3" key="5">
    <citation type="submission" date="2019-08" db="EMBL/GenBank/DDBJ databases">
        <title>Annotated Complete DNA Sequences of Six EEHV1A Genomes from Lethal HD Cases in Young Asian Elephants from India.</title>
        <authorList>
            <person name="Krishnankutty S.P."/>
            <person name="Zachariah A."/>
            <person name="Maheswari U."/>
            <person name="Heaggans S.Y."/>
            <person name="Muraleedharan M."/>
            <person name="Velayutham D."/>
            <person name="Santhosh S."/>
            <person name="Hayward G.S."/>
        </authorList>
    </citation>
    <scope>NUCLEOTIDE SEQUENCE</scope>
    <source>
        <strain evidence="5">IP143 Kozhikode l</strain>
        <strain evidence="4">IP165 Thirunelli2</strain>
        <strain evidence="3">IP43 Chellama Vandalur</strain>
    </source>
</reference>
<gene>
    <name evidence="2" type="primary">E12</name>
</gene>
<sequence length="228" mass="26988">MDSYTIHVLALPLFLFINAVLCCIFRRQSALSLLDPVLVLVIPYFGTRLLAAKKAEHMGLDLYFHEDMFLNGLMIAYYLLIGVFSLIYTFYLIQQWRGRVVDTYFHLLITMFSRRVLPYFNLLLYNINLHDFMTALVDDYAVMERLSYMFLYLGIVLVVSEICDSFIDFPPRFSWFWTFMACGMLCFHQRHLIVNTRTSFNANILSFSVIIYILSKMLYEFDLVVRFH</sequence>
<dbReference type="EMBL" id="MN366292">
    <property type="protein sequence ID" value="QOE74771.1"/>
    <property type="molecule type" value="Genomic_DNA"/>
</dbReference>
<organism evidence="2 6">
    <name type="scientific">Elephant endotheliotropic herpesvirus 1A</name>
    <dbReference type="NCBI Taxonomy" id="759753"/>
    <lineage>
        <taxon>Viruses</taxon>
        <taxon>Duplodnaviria</taxon>
        <taxon>Heunggongvirae</taxon>
        <taxon>Peploviricota</taxon>
        <taxon>Herviviricetes</taxon>
        <taxon>Herpesvirales</taxon>
        <taxon>Orthoherpesviridae</taxon>
        <taxon>Betaherpesvirinae</taxon>
        <taxon>Proboscivirus</taxon>
        <taxon>Proboscivirus elephantidbeta1</taxon>
        <taxon>Elephantid herpesvirus 1</taxon>
    </lineage>
</organism>
<evidence type="ECO:0000313" key="4">
    <source>
        <dbReference type="EMBL" id="QOE74771.1"/>
    </source>
</evidence>
<keyword evidence="1" id="KW-0812">Transmembrane</keyword>
<feature type="transmembrane region" description="Helical" evidence="1">
    <location>
        <begin position="175"/>
        <end position="194"/>
    </location>
</feature>
<feature type="transmembrane region" description="Helical" evidence="1">
    <location>
        <begin position="145"/>
        <end position="163"/>
    </location>
</feature>
<keyword evidence="1" id="KW-0472">Membrane</keyword>
<proteinExistence type="predicted"/>
<reference evidence="3" key="6">
    <citation type="journal article" name="PLoS ONE">
        <title>Extended genotypic evaluation and comparison of twenty-two cases of lethal EEHV1 hemorrhagic disease in wild and captive Asian elephants in India.</title>
        <authorList>
            <person name="Zachariah A."/>
            <person name="Sajesh P.K."/>
            <person name="Santhosh S."/>
            <person name="Bathrachalam C."/>
            <person name="Megha M."/>
            <person name="Pandiyan J."/>
            <person name="Jishnu M."/>
            <person name="Kobragade R.S."/>
            <person name="Long S.Y."/>
            <person name="Zong J.-C."/>
            <person name="Latimer E.M."/>
            <person name="Heaggans S.Y."/>
            <person name="Hayward G.S."/>
        </authorList>
    </citation>
    <scope>NUCLEOTIDE SEQUENCE</scope>
    <source>
        <strain evidence="5">IP143 Kozhikode l</strain>
        <strain evidence="4">IP165 Thirunelli2</strain>
        <strain evidence="3">IP43 Chellama Vandalur</strain>
    </source>
</reference>
<evidence type="ECO:0000313" key="3">
    <source>
        <dbReference type="EMBL" id="QOE74652.1"/>
    </source>
</evidence>
<keyword evidence="1" id="KW-1133">Transmembrane helix</keyword>